<dbReference type="GO" id="GO:0006631">
    <property type="term" value="P:fatty acid metabolic process"/>
    <property type="evidence" value="ECO:0007669"/>
    <property type="project" value="TreeGrafter"/>
</dbReference>
<dbReference type="InterPro" id="IPR000873">
    <property type="entry name" value="AMP-dep_synth/lig_dom"/>
</dbReference>
<keyword evidence="6" id="KW-1185">Reference proteome</keyword>
<dbReference type="AlphaFoldDB" id="A0A225N3B6"/>
<dbReference type="InterPro" id="IPR025110">
    <property type="entry name" value="AMP-bd_C"/>
</dbReference>
<dbReference type="OrthoDB" id="9766486at2"/>
<dbReference type="Proteomes" id="UP000214603">
    <property type="component" value="Unassembled WGS sequence"/>
</dbReference>
<sequence>MQDITLTSSYWASGDQPPLWELSLGELLETLARECPDRIGFAESLPEKTRRWKYSELLLCGQRAARALLAHFKPGDRVAVWAPNSAEWVLLQHGAALAGIILVTVNPAYLEAEVCHVLRASGAVGIFHAAQYRNTDMAAIVRRLRAQIPSLGYSFDLADWDGFLNLENPDCELPRVAPRDIVQIQFTSGTTGKPKGAQLHHLGIINASRFAAQRARFPEGGVWATAMPLFHVGGCAGSQLGAMTSRGTFVLQPTFDAADMLRIIEQEQVQHLHAVPTMVIRILEHPDRGRRNLASLRTLMSGGSPLPESLVRRAREELECRFTITFGQTELNGVVCQTSPDDTVERQTSTIGRPSPRMEVKIADPASGAVLPLDQPGEIWARGYQVMHGYFNLPEGLDGSITEDGWLKTGDVASMDASGYLRIRGRLKDCIIRGGENIYPREIEDVLAEHAAVKEVSVVGVPDSQWGEVVAAVIRLNPDVARPDVQELFFYCRSRLAGYKAPVQWFFIEQMPTTTSGKIQKFALREKICSAGLRPEPFEKPSRIPEP</sequence>
<comment type="caution">
    <text evidence="5">The sequence shown here is derived from an EMBL/GenBank/DDBJ whole genome shotgun (WGS) entry which is preliminary data.</text>
</comment>
<dbReference type="PANTHER" id="PTHR43201:SF5">
    <property type="entry name" value="MEDIUM-CHAIN ACYL-COA LIGASE ACSF2, MITOCHONDRIAL"/>
    <property type="match status" value="1"/>
</dbReference>
<dbReference type="Gene3D" id="3.30.300.30">
    <property type="match status" value="1"/>
</dbReference>
<dbReference type="PANTHER" id="PTHR43201">
    <property type="entry name" value="ACYL-COA SYNTHETASE"/>
    <property type="match status" value="1"/>
</dbReference>
<dbReference type="Pfam" id="PF00501">
    <property type="entry name" value="AMP-binding"/>
    <property type="match status" value="1"/>
</dbReference>
<organism evidence="5 6">
    <name type="scientific">Candidimonas nitroreducens</name>
    <dbReference type="NCBI Taxonomy" id="683354"/>
    <lineage>
        <taxon>Bacteria</taxon>
        <taxon>Pseudomonadati</taxon>
        <taxon>Pseudomonadota</taxon>
        <taxon>Betaproteobacteria</taxon>
        <taxon>Burkholderiales</taxon>
        <taxon>Alcaligenaceae</taxon>
        <taxon>Candidimonas</taxon>
    </lineage>
</organism>
<protein>
    <submittedName>
        <fullName evidence="5">AMP-dependent synthetase</fullName>
    </submittedName>
</protein>
<dbReference type="RefSeq" id="WP_088601487.1">
    <property type="nucleotide sequence ID" value="NZ_NJIH01000001.1"/>
</dbReference>
<dbReference type="Gene3D" id="3.40.50.980">
    <property type="match status" value="2"/>
</dbReference>
<dbReference type="FunFam" id="3.30.300.30:FF:000008">
    <property type="entry name" value="2,3-dihydroxybenzoate-AMP ligase"/>
    <property type="match status" value="1"/>
</dbReference>
<name>A0A225N3B6_9BURK</name>
<dbReference type="Pfam" id="PF13193">
    <property type="entry name" value="AMP-binding_C"/>
    <property type="match status" value="1"/>
</dbReference>
<comment type="similarity">
    <text evidence="1">Belongs to the ATP-dependent AMP-binding enzyme family.</text>
</comment>
<keyword evidence="2" id="KW-0436">Ligase</keyword>
<evidence type="ECO:0000259" key="3">
    <source>
        <dbReference type="Pfam" id="PF00501"/>
    </source>
</evidence>
<evidence type="ECO:0000256" key="2">
    <source>
        <dbReference type="ARBA" id="ARBA00022598"/>
    </source>
</evidence>
<dbReference type="InterPro" id="IPR020845">
    <property type="entry name" value="AMP-binding_CS"/>
</dbReference>
<feature type="domain" description="AMP-dependent synthetase/ligase" evidence="3">
    <location>
        <begin position="31"/>
        <end position="391"/>
    </location>
</feature>
<accession>A0A225N3B6</accession>
<dbReference type="PROSITE" id="PS00455">
    <property type="entry name" value="AMP_BINDING"/>
    <property type="match status" value="1"/>
</dbReference>
<dbReference type="Gene3D" id="2.30.38.10">
    <property type="entry name" value="Luciferase, Domain 3"/>
    <property type="match status" value="1"/>
</dbReference>
<evidence type="ECO:0000313" key="6">
    <source>
        <dbReference type="Proteomes" id="UP000214603"/>
    </source>
</evidence>
<feature type="domain" description="AMP-binding enzyme C-terminal" evidence="4">
    <location>
        <begin position="442"/>
        <end position="518"/>
    </location>
</feature>
<dbReference type="SUPFAM" id="SSF56801">
    <property type="entry name" value="Acetyl-CoA synthetase-like"/>
    <property type="match status" value="1"/>
</dbReference>
<dbReference type="GO" id="GO:0031956">
    <property type="term" value="F:medium-chain fatty acid-CoA ligase activity"/>
    <property type="evidence" value="ECO:0007669"/>
    <property type="project" value="TreeGrafter"/>
</dbReference>
<gene>
    <name evidence="5" type="ORF">CEY11_01090</name>
</gene>
<evidence type="ECO:0000256" key="1">
    <source>
        <dbReference type="ARBA" id="ARBA00006432"/>
    </source>
</evidence>
<dbReference type="EMBL" id="NJIH01000001">
    <property type="protein sequence ID" value="OWT66361.1"/>
    <property type="molecule type" value="Genomic_DNA"/>
</dbReference>
<proteinExistence type="inferred from homology"/>
<evidence type="ECO:0000313" key="5">
    <source>
        <dbReference type="EMBL" id="OWT66361.1"/>
    </source>
</evidence>
<dbReference type="InterPro" id="IPR045851">
    <property type="entry name" value="AMP-bd_C_sf"/>
</dbReference>
<evidence type="ECO:0000259" key="4">
    <source>
        <dbReference type="Pfam" id="PF13193"/>
    </source>
</evidence>
<reference evidence="6" key="1">
    <citation type="submission" date="2017-06" db="EMBL/GenBank/DDBJ databases">
        <title>Herbaspirillum phytohormonus sp. nov., isolated from the root nodule of Robinia pseudoacacia in lead-zinc mine.</title>
        <authorList>
            <person name="Fan M."/>
            <person name="Lin Y."/>
        </authorList>
    </citation>
    <scope>NUCLEOTIDE SEQUENCE [LARGE SCALE GENOMIC DNA]</scope>
    <source>
        <strain evidence="6">SC-089</strain>
    </source>
</reference>